<evidence type="ECO:0000256" key="4">
    <source>
        <dbReference type="ARBA" id="ARBA00022692"/>
    </source>
</evidence>
<gene>
    <name evidence="9" type="primary">xrtF</name>
    <name evidence="9" type="ORF">CHX27_12035</name>
</gene>
<dbReference type="GO" id="GO:0005886">
    <property type="term" value="C:plasma membrane"/>
    <property type="evidence" value="ECO:0007669"/>
    <property type="project" value="UniProtKB-SubCell"/>
</dbReference>
<dbReference type="EMBL" id="NOXX01000215">
    <property type="protein sequence ID" value="OYQ42227.1"/>
    <property type="molecule type" value="Genomic_DNA"/>
</dbReference>
<dbReference type="NCBIfam" id="TIGR04128">
    <property type="entry name" value="exoso_Fjoh_1448"/>
    <property type="match status" value="1"/>
</dbReference>
<dbReference type="GO" id="GO:0008233">
    <property type="term" value="F:peptidase activity"/>
    <property type="evidence" value="ECO:0007669"/>
    <property type="project" value="UniProtKB-KW"/>
</dbReference>
<dbReference type="RefSeq" id="WP_094487023.1">
    <property type="nucleotide sequence ID" value="NZ_NOXX01000215.1"/>
</dbReference>
<protein>
    <submittedName>
        <fullName evidence="9">Exosortase family protein XrtF</fullName>
    </submittedName>
</protein>
<dbReference type="Proteomes" id="UP000216035">
    <property type="component" value="Unassembled WGS sequence"/>
</dbReference>
<evidence type="ECO:0000313" key="9">
    <source>
        <dbReference type="EMBL" id="OYQ42227.1"/>
    </source>
</evidence>
<keyword evidence="10" id="KW-1185">Reference proteome</keyword>
<evidence type="ECO:0000256" key="8">
    <source>
        <dbReference type="SAM" id="Phobius"/>
    </source>
</evidence>
<proteinExistence type="predicted"/>
<comment type="caution">
    <text evidence="9">The sequence shown here is derived from an EMBL/GenBank/DDBJ whole genome shotgun (WGS) entry which is preliminary data.</text>
</comment>
<keyword evidence="3" id="KW-0645">Protease</keyword>
<keyword evidence="7 8" id="KW-0472">Membrane</keyword>
<evidence type="ECO:0000256" key="7">
    <source>
        <dbReference type="ARBA" id="ARBA00023136"/>
    </source>
</evidence>
<dbReference type="InterPro" id="IPR019127">
    <property type="entry name" value="Exosortase"/>
</dbReference>
<dbReference type="GO" id="GO:0006508">
    <property type="term" value="P:proteolysis"/>
    <property type="evidence" value="ECO:0007669"/>
    <property type="project" value="UniProtKB-KW"/>
</dbReference>
<keyword evidence="5" id="KW-0378">Hydrolase</keyword>
<dbReference type="InterPro" id="IPR026323">
    <property type="entry name" value="Exosortase-related_prot_XrtF"/>
</dbReference>
<evidence type="ECO:0000256" key="5">
    <source>
        <dbReference type="ARBA" id="ARBA00022801"/>
    </source>
</evidence>
<keyword evidence="6 8" id="KW-1133">Transmembrane helix</keyword>
<evidence type="ECO:0000256" key="3">
    <source>
        <dbReference type="ARBA" id="ARBA00022670"/>
    </source>
</evidence>
<feature type="transmembrane region" description="Helical" evidence="8">
    <location>
        <begin position="153"/>
        <end position="172"/>
    </location>
</feature>
<evidence type="ECO:0000256" key="2">
    <source>
        <dbReference type="ARBA" id="ARBA00022475"/>
    </source>
</evidence>
<feature type="transmembrane region" description="Helical" evidence="8">
    <location>
        <begin position="115"/>
        <end position="141"/>
    </location>
</feature>
<feature type="transmembrane region" description="Helical" evidence="8">
    <location>
        <begin position="84"/>
        <end position="108"/>
    </location>
</feature>
<feature type="transmembrane region" description="Helical" evidence="8">
    <location>
        <begin position="44"/>
        <end position="64"/>
    </location>
</feature>
<dbReference type="InterPro" id="IPR026392">
    <property type="entry name" value="Exo/Archaeosortase_dom"/>
</dbReference>
<feature type="transmembrane region" description="Helical" evidence="8">
    <location>
        <begin position="13"/>
        <end position="32"/>
    </location>
</feature>
<dbReference type="Pfam" id="PF09721">
    <property type="entry name" value="Exosortase_EpsH"/>
    <property type="match status" value="1"/>
</dbReference>
<comment type="subcellular location">
    <subcellularLocation>
        <location evidence="1">Cell membrane</location>
        <topology evidence="1">Multi-pass membrane protein</topology>
    </subcellularLocation>
</comment>
<reference evidence="9 10" key="1">
    <citation type="submission" date="2017-07" db="EMBL/GenBank/DDBJ databases">
        <title>Flavobacterium cyanobacteriorum sp. nov., isolated from cyanobacterial aggregates in a eutrophic lake.</title>
        <authorList>
            <person name="Cai H."/>
        </authorList>
    </citation>
    <scope>NUCLEOTIDE SEQUENCE [LARGE SCALE GENOMIC DNA]</scope>
    <source>
        <strain evidence="9 10">TH167</strain>
    </source>
</reference>
<keyword evidence="2" id="KW-1003">Cell membrane</keyword>
<keyword evidence="4 8" id="KW-0812">Transmembrane</keyword>
<dbReference type="AlphaFoldDB" id="A0A255ZKY8"/>
<dbReference type="OrthoDB" id="678161at2"/>
<evidence type="ECO:0000256" key="1">
    <source>
        <dbReference type="ARBA" id="ARBA00004651"/>
    </source>
</evidence>
<dbReference type="NCBIfam" id="TIGR04178">
    <property type="entry name" value="exo_archaeo"/>
    <property type="match status" value="1"/>
</dbReference>
<sequence length="179" mass="20432">MNYYQQYKPFIHFLGRFFLSYIVATVIYQSYLRSLNLAIFEPDFFTKIVTEQSVWLLNALGYVASMGPSINEPAFRIYLGAESVVRIVEGCNAVSIMILFTAFVIAFTGRLKSTVLFILSGVLIIHFLNIARIVALILGLNAYPEYGNLMHDVVFPLLIYGITFVLWIVWVTKFSNYAK</sequence>
<evidence type="ECO:0000256" key="6">
    <source>
        <dbReference type="ARBA" id="ARBA00022989"/>
    </source>
</evidence>
<name>A0A255ZKY8_9FLAO</name>
<accession>A0A255ZKY8</accession>
<organism evidence="9 10">
    <name type="scientific">Flavobacterium aurantiibacter</name>
    <dbReference type="NCBI Taxonomy" id="2023067"/>
    <lineage>
        <taxon>Bacteria</taxon>
        <taxon>Pseudomonadati</taxon>
        <taxon>Bacteroidota</taxon>
        <taxon>Flavobacteriia</taxon>
        <taxon>Flavobacteriales</taxon>
        <taxon>Flavobacteriaceae</taxon>
        <taxon>Flavobacterium</taxon>
    </lineage>
</organism>
<evidence type="ECO:0000313" key="10">
    <source>
        <dbReference type="Proteomes" id="UP000216035"/>
    </source>
</evidence>